<evidence type="ECO:0000313" key="6">
    <source>
        <dbReference type="Proteomes" id="UP000708148"/>
    </source>
</evidence>
<dbReference type="Gene3D" id="1.25.40.20">
    <property type="entry name" value="Ankyrin repeat-containing domain"/>
    <property type="match status" value="1"/>
</dbReference>
<name>A0A8S1IZS2_9CHLO</name>
<organism evidence="5 6">
    <name type="scientific">Ostreobium quekettii</name>
    <dbReference type="NCBI Taxonomy" id="121088"/>
    <lineage>
        <taxon>Eukaryota</taxon>
        <taxon>Viridiplantae</taxon>
        <taxon>Chlorophyta</taxon>
        <taxon>core chlorophytes</taxon>
        <taxon>Ulvophyceae</taxon>
        <taxon>TCBD clade</taxon>
        <taxon>Bryopsidales</taxon>
        <taxon>Ostreobineae</taxon>
        <taxon>Ostreobiaceae</taxon>
        <taxon>Ostreobium</taxon>
    </lineage>
</organism>
<keyword evidence="4" id="KW-0732">Signal</keyword>
<keyword evidence="1" id="KW-0677">Repeat</keyword>
<reference evidence="5" key="1">
    <citation type="submission" date="2020-12" db="EMBL/GenBank/DDBJ databases">
        <authorList>
            <person name="Iha C."/>
        </authorList>
    </citation>
    <scope>NUCLEOTIDE SEQUENCE</scope>
</reference>
<evidence type="ECO:0008006" key="7">
    <source>
        <dbReference type="Google" id="ProtNLM"/>
    </source>
</evidence>
<dbReference type="InterPro" id="IPR002110">
    <property type="entry name" value="Ankyrin_rpt"/>
</dbReference>
<evidence type="ECO:0000256" key="2">
    <source>
        <dbReference type="ARBA" id="ARBA00023043"/>
    </source>
</evidence>
<sequence length="109" mass="11519">MTFARRCMMGVLGLFALCASVAVPLHPNRAHCIADSMATFKRAMMVCVDLQNGMTPLMAAARDGHTAAAELLLSRGGSVTTTDKDGRSAAQYASAEGHHELAKRLGVTE</sequence>
<keyword evidence="6" id="KW-1185">Reference proteome</keyword>
<dbReference type="PROSITE" id="PS50088">
    <property type="entry name" value="ANK_REPEAT"/>
    <property type="match status" value="1"/>
</dbReference>
<evidence type="ECO:0000256" key="3">
    <source>
        <dbReference type="PROSITE-ProRule" id="PRU00023"/>
    </source>
</evidence>
<dbReference type="EMBL" id="CAJHUC010001256">
    <property type="protein sequence ID" value="CAD7700416.1"/>
    <property type="molecule type" value="Genomic_DNA"/>
</dbReference>
<feature type="chain" id="PRO_5035875479" description="Ankyrin repeat domain-containing protein" evidence="4">
    <location>
        <begin position="23"/>
        <end position="109"/>
    </location>
</feature>
<dbReference type="InterPro" id="IPR036770">
    <property type="entry name" value="Ankyrin_rpt-contain_sf"/>
</dbReference>
<dbReference type="PROSITE" id="PS50297">
    <property type="entry name" value="ANK_REP_REGION"/>
    <property type="match status" value="1"/>
</dbReference>
<dbReference type="AlphaFoldDB" id="A0A8S1IZS2"/>
<keyword evidence="2 3" id="KW-0040">ANK repeat</keyword>
<dbReference type="SUPFAM" id="SSF48403">
    <property type="entry name" value="Ankyrin repeat"/>
    <property type="match status" value="1"/>
</dbReference>
<proteinExistence type="predicted"/>
<dbReference type="Pfam" id="PF12796">
    <property type="entry name" value="Ank_2"/>
    <property type="match status" value="1"/>
</dbReference>
<evidence type="ECO:0000256" key="1">
    <source>
        <dbReference type="ARBA" id="ARBA00022737"/>
    </source>
</evidence>
<dbReference type="OrthoDB" id="3065869at2759"/>
<gene>
    <name evidence="5" type="ORF">OSTQU699_LOCUS5776</name>
</gene>
<dbReference type="PANTHER" id="PTHR24201">
    <property type="entry name" value="ANK_REP_REGION DOMAIN-CONTAINING PROTEIN"/>
    <property type="match status" value="1"/>
</dbReference>
<dbReference type="InterPro" id="IPR050776">
    <property type="entry name" value="Ank_Repeat/CDKN_Inhibitor"/>
</dbReference>
<feature type="signal peptide" evidence="4">
    <location>
        <begin position="1"/>
        <end position="22"/>
    </location>
</feature>
<protein>
    <recommendedName>
        <fullName evidence="7">Ankyrin repeat domain-containing protein</fullName>
    </recommendedName>
</protein>
<dbReference type="SMART" id="SM00248">
    <property type="entry name" value="ANK"/>
    <property type="match status" value="1"/>
</dbReference>
<comment type="caution">
    <text evidence="5">The sequence shown here is derived from an EMBL/GenBank/DDBJ whole genome shotgun (WGS) entry which is preliminary data.</text>
</comment>
<feature type="repeat" description="ANK" evidence="3">
    <location>
        <begin position="52"/>
        <end position="84"/>
    </location>
</feature>
<evidence type="ECO:0000256" key="4">
    <source>
        <dbReference type="SAM" id="SignalP"/>
    </source>
</evidence>
<evidence type="ECO:0000313" key="5">
    <source>
        <dbReference type="EMBL" id="CAD7700416.1"/>
    </source>
</evidence>
<accession>A0A8S1IZS2</accession>
<dbReference type="Proteomes" id="UP000708148">
    <property type="component" value="Unassembled WGS sequence"/>
</dbReference>